<dbReference type="Proteomes" id="UP000319576">
    <property type="component" value="Chromosome"/>
</dbReference>
<evidence type="ECO:0000313" key="1">
    <source>
        <dbReference type="EMBL" id="QDU19725.1"/>
    </source>
</evidence>
<dbReference type="AlphaFoldDB" id="A0A517XQE6"/>
<dbReference type="EMBL" id="CP036273">
    <property type="protein sequence ID" value="QDU19725.1"/>
    <property type="molecule type" value="Genomic_DNA"/>
</dbReference>
<dbReference type="RefSeq" id="WP_145236117.1">
    <property type="nucleotide sequence ID" value="NZ_CP036273.1"/>
</dbReference>
<accession>A0A517XQE6</accession>
<protein>
    <submittedName>
        <fullName evidence="1">Uncharacterized protein</fullName>
    </submittedName>
</protein>
<dbReference type="KEGG" id="uli:ETAA1_16610"/>
<organism evidence="1 2">
    <name type="scientific">Urbifossiella limnaea</name>
    <dbReference type="NCBI Taxonomy" id="2528023"/>
    <lineage>
        <taxon>Bacteria</taxon>
        <taxon>Pseudomonadati</taxon>
        <taxon>Planctomycetota</taxon>
        <taxon>Planctomycetia</taxon>
        <taxon>Gemmatales</taxon>
        <taxon>Gemmataceae</taxon>
        <taxon>Urbifossiella</taxon>
    </lineage>
</organism>
<sequence length="87" mass="9066">MSKQLAALAEIESSGATNAVGRAVLSALGRPAEFLRVTATRVTETSHRVNVLVGGDPTKARIAHSFFVTTDADGKLTGSAPPIVRSY</sequence>
<name>A0A517XQE6_9BACT</name>
<reference evidence="1 2" key="1">
    <citation type="submission" date="2019-02" db="EMBL/GenBank/DDBJ databases">
        <title>Deep-cultivation of Planctomycetes and their phenomic and genomic characterization uncovers novel biology.</title>
        <authorList>
            <person name="Wiegand S."/>
            <person name="Jogler M."/>
            <person name="Boedeker C."/>
            <person name="Pinto D."/>
            <person name="Vollmers J."/>
            <person name="Rivas-Marin E."/>
            <person name="Kohn T."/>
            <person name="Peeters S.H."/>
            <person name="Heuer A."/>
            <person name="Rast P."/>
            <person name="Oberbeckmann S."/>
            <person name="Bunk B."/>
            <person name="Jeske O."/>
            <person name="Meyerdierks A."/>
            <person name="Storesund J.E."/>
            <person name="Kallscheuer N."/>
            <person name="Luecker S."/>
            <person name="Lage O.M."/>
            <person name="Pohl T."/>
            <person name="Merkel B.J."/>
            <person name="Hornburger P."/>
            <person name="Mueller R.-W."/>
            <person name="Bruemmer F."/>
            <person name="Labrenz M."/>
            <person name="Spormann A.M."/>
            <person name="Op den Camp H."/>
            <person name="Overmann J."/>
            <person name="Amann R."/>
            <person name="Jetten M.S.M."/>
            <person name="Mascher T."/>
            <person name="Medema M.H."/>
            <person name="Devos D.P."/>
            <person name="Kaster A.-K."/>
            <person name="Ovreas L."/>
            <person name="Rohde M."/>
            <person name="Galperin M.Y."/>
            <person name="Jogler C."/>
        </authorList>
    </citation>
    <scope>NUCLEOTIDE SEQUENCE [LARGE SCALE GENOMIC DNA]</scope>
    <source>
        <strain evidence="1 2">ETA_A1</strain>
    </source>
</reference>
<gene>
    <name evidence="1" type="ORF">ETAA1_16610</name>
</gene>
<dbReference type="OrthoDB" id="290312at2"/>
<evidence type="ECO:0000313" key="2">
    <source>
        <dbReference type="Proteomes" id="UP000319576"/>
    </source>
</evidence>
<keyword evidence="2" id="KW-1185">Reference proteome</keyword>
<proteinExistence type="predicted"/>